<accession>A0A2S0KCD2</accession>
<feature type="domain" description="DUF2510" evidence="2">
    <location>
        <begin position="57"/>
        <end position="83"/>
    </location>
</feature>
<gene>
    <name evidence="3" type="ORF">C6V83_02620</name>
</gene>
<name>A0A2S0KCD2_9ACTN</name>
<dbReference type="EMBL" id="CP027433">
    <property type="protein sequence ID" value="AVL99347.1"/>
    <property type="molecule type" value="Genomic_DNA"/>
</dbReference>
<dbReference type="Pfam" id="PF10708">
    <property type="entry name" value="DUF2510"/>
    <property type="match status" value="1"/>
</dbReference>
<reference evidence="3 4" key="1">
    <citation type="submission" date="2018-03" db="EMBL/GenBank/DDBJ databases">
        <title>Characteristics and genome of n-alkane degrading marine bacteria Gordonia iterans isolated from crude oil contaminated in Tae-an, South Korea.</title>
        <authorList>
            <person name="Lee S.-S."/>
            <person name="Kim H."/>
        </authorList>
    </citation>
    <scope>NUCLEOTIDE SEQUENCE [LARGE SCALE GENOMIC DNA]</scope>
    <source>
        <strain evidence="3 4">Co17</strain>
    </source>
</reference>
<evidence type="ECO:0000259" key="2">
    <source>
        <dbReference type="Pfam" id="PF10708"/>
    </source>
</evidence>
<dbReference type="Proteomes" id="UP000239814">
    <property type="component" value="Chromosome"/>
</dbReference>
<dbReference type="InterPro" id="IPR018929">
    <property type="entry name" value="DUF2510"/>
</dbReference>
<protein>
    <recommendedName>
        <fullName evidence="2">DUF2510 domain-containing protein</fullName>
    </recommendedName>
</protein>
<proteinExistence type="predicted"/>
<sequence>MVRDGPRLHPLPDTATAVPGRRSHRHHHLDGRRHVARGARRSKPAYLHHPRRRSPGFPAPNGASGQRCWDGDTWTEHTAPAVPGW</sequence>
<evidence type="ECO:0000313" key="4">
    <source>
        <dbReference type="Proteomes" id="UP000239814"/>
    </source>
</evidence>
<organism evidence="3 4">
    <name type="scientific">Gordonia iterans</name>
    <dbReference type="NCBI Taxonomy" id="1004901"/>
    <lineage>
        <taxon>Bacteria</taxon>
        <taxon>Bacillati</taxon>
        <taxon>Actinomycetota</taxon>
        <taxon>Actinomycetes</taxon>
        <taxon>Mycobacteriales</taxon>
        <taxon>Gordoniaceae</taxon>
        <taxon>Gordonia</taxon>
    </lineage>
</organism>
<dbReference type="AlphaFoldDB" id="A0A2S0KCD2"/>
<dbReference type="KEGG" id="git:C6V83_02620"/>
<evidence type="ECO:0000256" key="1">
    <source>
        <dbReference type="SAM" id="MobiDB-lite"/>
    </source>
</evidence>
<dbReference type="OrthoDB" id="2004788at2"/>
<keyword evidence="4" id="KW-1185">Reference proteome</keyword>
<feature type="region of interest" description="Disordered" evidence="1">
    <location>
        <begin position="1"/>
        <end position="85"/>
    </location>
</feature>
<feature type="compositionally biased region" description="Basic residues" evidence="1">
    <location>
        <begin position="21"/>
        <end position="54"/>
    </location>
</feature>
<evidence type="ECO:0000313" key="3">
    <source>
        <dbReference type="EMBL" id="AVL99347.1"/>
    </source>
</evidence>
<dbReference type="RefSeq" id="WP_105941082.1">
    <property type="nucleotide sequence ID" value="NZ_CP027433.1"/>
</dbReference>